<comment type="similarity">
    <text evidence="8">Belongs to the tRNA(Ile)-lysidine synthase family.</text>
</comment>
<dbReference type="GO" id="GO:0032267">
    <property type="term" value="F:tRNA(Ile)-lysidine synthase activity"/>
    <property type="evidence" value="ECO:0007669"/>
    <property type="project" value="UniProtKB-EC"/>
</dbReference>
<sequence>MRFLTEWKKFNLGCQDKVLLAVSTGVDSMSLVDLMQHLPLKWRPQIQIAYVDHQLRQQSALETQFIQEYCCKHHLKLHSKTWKKEMHPQTGIEEQARNFRYQFFQDVMQKEKIKYVITAHHADDQAETFLMKLVRGGQLQQLVGIEPKRLLFLGHYVLRPLLNFSKAELEDYAVKHKLQFFQDETNFDDDVLRNRIRHQVIPKLKAENPQFLKHIQAYQTQLKMTLENQQELVRMKLNQLKTTDGWNLEKFNQLAIAQRKAILKQILMQKKLPVNENQCTEMLQFLANQQKPQQEYKINFQKRLRKEYQTFKIVSETNVQNVEKDSVALKLNQWTFVKNYQIGIFAADKYQVTADDLWIGLASLPAKLCVRHRLPHDIMETKIGHKKIRRIFIDQKFTNQQRQAALLVATHHEILAILTNQQIYLSHFNENATIRYIMVIKYRKR</sequence>
<dbReference type="Pfam" id="PF01171">
    <property type="entry name" value="ATP_bind_3"/>
    <property type="match status" value="1"/>
</dbReference>
<dbReference type="GO" id="GO:0005737">
    <property type="term" value="C:cytoplasm"/>
    <property type="evidence" value="ECO:0007669"/>
    <property type="project" value="UniProtKB-SubCell"/>
</dbReference>
<proteinExistence type="inferred from homology"/>
<evidence type="ECO:0000256" key="7">
    <source>
        <dbReference type="ARBA" id="ARBA00048539"/>
    </source>
</evidence>
<dbReference type="InterPro" id="IPR012795">
    <property type="entry name" value="tRNA_Ile_lys_synt_N"/>
</dbReference>
<comment type="caution">
    <text evidence="8">Lacks conserved residue(s) required for the propagation of feature annotation.</text>
</comment>
<keyword evidence="4 8" id="KW-0819">tRNA processing</keyword>
<feature type="domain" description="tRNA(Ile)-lysidine/2-thiocytidine synthase N-terminal" evidence="9">
    <location>
        <begin position="17"/>
        <end position="199"/>
    </location>
</feature>
<dbReference type="EMBL" id="DXFP01000050">
    <property type="protein sequence ID" value="HIX02135.1"/>
    <property type="molecule type" value="Genomic_DNA"/>
</dbReference>
<evidence type="ECO:0000256" key="6">
    <source>
        <dbReference type="ARBA" id="ARBA00022840"/>
    </source>
</evidence>
<evidence type="ECO:0000313" key="11">
    <source>
        <dbReference type="Proteomes" id="UP000823963"/>
    </source>
</evidence>
<dbReference type="EC" id="6.3.4.19" evidence="8"/>
<name>A0A9D1UX74_9LACO</name>
<reference evidence="10" key="2">
    <citation type="submission" date="2021-04" db="EMBL/GenBank/DDBJ databases">
        <authorList>
            <person name="Gilroy R."/>
        </authorList>
    </citation>
    <scope>NUCLEOTIDE SEQUENCE</scope>
    <source>
        <strain evidence="10">6627</strain>
    </source>
</reference>
<dbReference type="NCBIfam" id="TIGR02432">
    <property type="entry name" value="lysidine_TilS_N"/>
    <property type="match status" value="1"/>
</dbReference>
<dbReference type="PANTHER" id="PTHR43033">
    <property type="entry name" value="TRNA(ILE)-LYSIDINE SYNTHASE-RELATED"/>
    <property type="match status" value="1"/>
</dbReference>
<reference evidence="10" key="1">
    <citation type="journal article" date="2021" name="PeerJ">
        <title>Extensive microbial diversity within the chicken gut microbiome revealed by metagenomics and culture.</title>
        <authorList>
            <person name="Gilroy R."/>
            <person name="Ravi A."/>
            <person name="Getino M."/>
            <person name="Pursley I."/>
            <person name="Horton D.L."/>
            <person name="Alikhan N.F."/>
            <person name="Baker D."/>
            <person name="Gharbi K."/>
            <person name="Hall N."/>
            <person name="Watson M."/>
            <person name="Adriaenssens E.M."/>
            <person name="Foster-Nyarko E."/>
            <person name="Jarju S."/>
            <person name="Secka A."/>
            <person name="Antonio M."/>
            <person name="Oren A."/>
            <person name="Chaudhuri R.R."/>
            <person name="La Ragione R."/>
            <person name="Hildebrand F."/>
            <person name="Pallen M.J."/>
        </authorList>
    </citation>
    <scope>NUCLEOTIDE SEQUENCE</scope>
    <source>
        <strain evidence="10">6627</strain>
    </source>
</reference>
<dbReference type="Proteomes" id="UP000823963">
    <property type="component" value="Unassembled WGS sequence"/>
</dbReference>
<dbReference type="InterPro" id="IPR014729">
    <property type="entry name" value="Rossmann-like_a/b/a_fold"/>
</dbReference>
<dbReference type="PANTHER" id="PTHR43033:SF1">
    <property type="entry name" value="TRNA(ILE)-LYSIDINE SYNTHASE-RELATED"/>
    <property type="match status" value="1"/>
</dbReference>
<evidence type="ECO:0000256" key="5">
    <source>
        <dbReference type="ARBA" id="ARBA00022741"/>
    </source>
</evidence>
<comment type="catalytic activity">
    <reaction evidence="7 8">
        <text>cytidine(34) in tRNA(Ile2) + L-lysine + ATP = lysidine(34) in tRNA(Ile2) + AMP + diphosphate + H(+)</text>
        <dbReference type="Rhea" id="RHEA:43744"/>
        <dbReference type="Rhea" id="RHEA-COMP:10625"/>
        <dbReference type="Rhea" id="RHEA-COMP:10670"/>
        <dbReference type="ChEBI" id="CHEBI:15378"/>
        <dbReference type="ChEBI" id="CHEBI:30616"/>
        <dbReference type="ChEBI" id="CHEBI:32551"/>
        <dbReference type="ChEBI" id="CHEBI:33019"/>
        <dbReference type="ChEBI" id="CHEBI:82748"/>
        <dbReference type="ChEBI" id="CHEBI:83665"/>
        <dbReference type="ChEBI" id="CHEBI:456215"/>
        <dbReference type="EC" id="6.3.4.19"/>
    </reaction>
</comment>
<keyword evidence="5" id="KW-0547">Nucleotide-binding</keyword>
<dbReference type="GO" id="GO:0005524">
    <property type="term" value="F:ATP binding"/>
    <property type="evidence" value="ECO:0007669"/>
    <property type="project" value="UniProtKB-KW"/>
</dbReference>
<evidence type="ECO:0000313" key="10">
    <source>
        <dbReference type="EMBL" id="HIX02135.1"/>
    </source>
</evidence>
<dbReference type="NCBIfam" id="TIGR02433">
    <property type="entry name" value="lysidine_TilS_C"/>
    <property type="match status" value="1"/>
</dbReference>
<dbReference type="InterPro" id="IPR011063">
    <property type="entry name" value="TilS/TtcA_N"/>
</dbReference>
<organism evidence="10 11">
    <name type="scientific">Candidatus Ligilactobacillus excrementigallinarum</name>
    <dbReference type="NCBI Taxonomy" id="2838641"/>
    <lineage>
        <taxon>Bacteria</taxon>
        <taxon>Bacillati</taxon>
        <taxon>Bacillota</taxon>
        <taxon>Bacilli</taxon>
        <taxon>Lactobacillales</taxon>
        <taxon>Lactobacillaceae</taxon>
        <taxon>Ligilactobacillus</taxon>
    </lineage>
</organism>
<dbReference type="SUPFAM" id="SSF52402">
    <property type="entry name" value="Adenine nucleotide alpha hydrolases-like"/>
    <property type="match status" value="1"/>
</dbReference>
<dbReference type="GO" id="GO:0006400">
    <property type="term" value="P:tRNA modification"/>
    <property type="evidence" value="ECO:0007669"/>
    <property type="project" value="UniProtKB-UniRule"/>
</dbReference>
<comment type="caution">
    <text evidence="10">The sequence shown here is derived from an EMBL/GenBank/DDBJ whole genome shotgun (WGS) entry which is preliminary data.</text>
</comment>
<keyword evidence="3 8" id="KW-0436">Ligase</keyword>
<evidence type="ECO:0000256" key="8">
    <source>
        <dbReference type="HAMAP-Rule" id="MF_01161"/>
    </source>
</evidence>
<dbReference type="Gene3D" id="3.40.50.620">
    <property type="entry name" value="HUPs"/>
    <property type="match status" value="1"/>
</dbReference>
<evidence type="ECO:0000256" key="4">
    <source>
        <dbReference type="ARBA" id="ARBA00022694"/>
    </source>
</evidence>
<keyword evidence="2 8" id="KW-0963">Cytoplasm</keyword>
<keyword evidence="6" id="KW-0067">ATP-binding</keyword>
<evidence type="ECO:0000259" key="9">
    <source>
        <dbReference type="Pfam" id="PF01171"/>
    </source>
</evidence>
<evidence type="ECO:0000256" key="1">
    <source>
        <dbReference type="ARBA" id="ARBA00004496"/>
    </source>
</evidence>
<dbReference type="InterPro" id="IPR012094">
    <property type="entry name" value="tRNA_Ile_lys_synt"/>
</dbReference>
<evidence type="ECO:0000256" key="3">
    <source>
        <dbReference type="ARBA" id="ARBA00022598"/>
    </source>
</evidence>
<dbReference type="HAMAP" id="MF_01161">
    <property type="entry name" value="tRNA_Ile_lys_synt"/>
    <property type="match status" value="1"/>
</dbReference>
<dbReference type="InterPro" id="IPR012796">
    <property type="entry name" value="Lysidine-tRNA-synth_C"/>
</dbReference>
<gene>
    <name evidence="8 10" type="primary">tilS</name>
    <name evidence="10" type="ORF">H9861_05205</name>
</gene>
<accession>A0A9D1UX74</accession>
<protein>
    <recommendedName>
        <fullName evidence="8">tRNA(Ile)-lysidine synthase</fullName>
        <ecNumber evidence="8">6.3.4.19</ecNumber>
    </recommendedName>
    <alternativeName>
        <fullName evidence="8">tRNA(Ile)-2-lysyl-cytidine synthase</fullName>
    </alternativeName>
    <alternativeName>
        <fullName evidence="8">tRNA(Ile)-lysidine synthetase</fullName>
    </alternativeName>
</protein>
<comment type="function">
    <text evidence="8">Ligates lysine onto the cytidine present at position 34 of the AUA codon-specific tRNA(Ile) that contains the anticodon CAU, in an ATP-dependent manner. Cytidine is converted to lysidine, thus changing the amino acid specificity of the tRNA from methionine to isoleucine.</text>
</comment>
<dbReference type="CDD" id="cd01992">
    <property type="entry name" value="TilS_N"/>
    <property type="match status" value="1"/>
</dbReference>
<comment type="subcellular location">
    <subcellularLocation>
        <location evidence="1 8">Cytoplasm</location>
    </subcellularLocation>
</comment>
<evidence type="ECO:0000256" key="2">
    <source>
        <dbReference type="ARBA" id="ARBA00022490"/>
    </source>
</evidence>
<dbReference type="AlphaFoldDB" id="A0A9D1UX74"/>